<proteinExistence type="predicted"/>
<keyword evidence="1" id="KW-1133">Transmembrane helix</keyword>
<dbReference type="HOGENOM" id="CLU_2346840_0_0_1"/>
<dbReference type="AlphaFoldDB" id="A0A067SH99"/>
<sequence>MTFGLSFVCNRRQSIGVRRSEFQALNEVLINATLLNIDLLDLHGLHLLAVSTMGTSALLFLLRNLMNRMQFWVSESLTIDSLLSEMFHTTTVAQHKG</sequence>
<dbReference type="Proteomes" id="UP000027222">
    <property type="component" value="Unassembled WGS sequence"/>
</dbReference>
<evidence type="ECO:0000313" key="2">
    <source>
        <dbReference type="EMBL" id="KDR67094.1"/>
    </source>
</evidence>
<reference evidence="3" key="1">
    <citation type="journal article" date="2014" name="Proc. Natl. Acad. Sci. U.S.A.">
        <title>Extensive sampling of basidiomycete genomes demonstrates inadequacy of the white-rot/brown-rot paradigm for wood decay fungi.</title>
        <authorList>
            <person name="Riley R."/>
            <person name="Salamov A.A."/>
            <person name="Brown D.W."/>
            <person name="Nagy L.G."/>
            <person name="Floudas D."/>
            <person name="Held B.W."/>
            <person name="Levasseur A."/>
            <person name="Lombard V."/>
            <person name="Morin E."/>
            <person name="Otillar R."/>
            <person name="Lindquist E.A."/>
            <person name="Sun H."/>
            <person name="LaButti K.M."/>
            <person name="Schmutz J."/>
            <person name="Jabbour D."/>
            <person name="Luo H."/>
            <person name="Baker S.E."/>
            <person name="Pisabarro A.G."/>
            <person name="Walton J.D."/>
            <person name="Blanchette R.A."/>
            <person name="Henrissat B."/>
            <person name="Martin F."/>
            <person name="Cullen D."/>
            <person name="Hibbett D.S."/>
            <person name="Grigoriev I.V."/>
        </authorList>
    </citation>
    <scope>NUCLEOTIDE SEQUENCE [LARGE SCALE GENOMIC DNA]</scope>
    <source>
        <strain evidence="3">CBS 339.88</strain>
    </source>
</reference>
<name>A0A067SH99_GALM3</name>
<protein>
    <submittedName>
        <fullName evidence="2">Uncharacterized protein</fullName>
    </submittedName>
</protein>
<keyword evidence="1" id="KW-0472">Membrane</keyword>
<gene>
    <name evidence="2" type="ORF">GALMADRAFT_258500</name>
</gene>
<feature type="transmembrane region" description="Helical" evidence="1">
    <location>
        <begin position="44"/>
        <end position="62"/>
    </location>
</feature>
<accession>A0A067SH99</accession>
<dbReference type="EMBL" id="KL142417">
    <property type="protein sequence ID" value="KDR67094.1"/>
    <property type="molecule type" value="Genomic_DNA"/>
</dbReference>
<evidence type="ECO:0000313" key="3">
    <source>
        <dbReference type="Proteomes" id="UP000027222"/>
    </source>
</evidence>
<keyword evidence="1" id="KW-0812">Transmembrane</keyword>
<keyword evidence="3" id="KW-1185">Reference proteome</keyword>
<evidence type="ECO:0000256" key="1">
    <source>
        <dbReference type="SAM" id="Phobius"/>
    </source>
</evidence>
<organism evidence="2 3">
    <name type="scientific">Galerina marginata (strain CBS 339.88)</name>
    <dbReference type="NCBI Taxonomy" id="685588"/>
    <lineage>
        <taxon>Eukaryota</taxon>
        <taxon>Fungi</taxon>
        <taxon>Dikarya</taxon>
        <taxon>Basidiomycota</taxon>
        <taxon>Agaricomycotina</taxon>
        <taxon>Agaricomycetes</taxon>
        <taxon>Agaricomycetidae</taxon>
        <taxon>Agaricales</taxon>
        <taxon>Agaricineae</taxon>
        <taxon>Strophariaceae</taxon>
        <taxon>Galerina</taxon>
    </lineage>
</organism>